<dbReference type="OrthoDB" id="5380004at2"/>
<evidence type="ECO:0000313" key="1">
    <source>
        <dbReference type="EMBL" id="OJH38152.1"/>
    </source>
</evidence>
<name>A0A1L9B7C6_9BACT</name>
<organism evidence="1 2">
    <name type="scientific">Cystobacter ferrugineus</name>
    <dbReference type="NCBI Taxonomy" id="83449"/>
    <lineage>
        <taxon>Bacteria</taxon>
        <taxon>Pseudomonadati</taxon>
        <taxon>Myxococcota</taxon>
        <taxon>Myxococcia</taxon>
        <taxon>Myxococcales</taxon>
        <taxon>Cystobacterineae</taxon>
        <taxon>Archangiaceae</taxon>
        <taxon>Cystobacter</taxon>
    </lineage>
</organism>
<sequence length="321" mass="35494">MKRLTTLVSTGVLLLFGCAARQTPQALCSIDVAREARPVLSAEDWFDLLLHGFDRGDRTLARPTLDCSGSPVVWQEPMADECREAGPEAELLPMSKQLSDEDLVMTTLRADLRLVWVIARRFSNGEALGPVGLVERTDKGIVVRALGSLRSFPLHSQLRLERSGDTTLLVAEGEQCSLGAPTVCRRFARILPMRNGRFFSESVMSKDGKCLGPAWFPFSREQVLKLPSGLHRKVELTSTLKFTPEGISLNEEVAMNDLNPKLPSMPPRAYRRAQSERKLRVENNRLVATDASMWVRLMELELLAGGTPIEPSAVGEAKSTP</sequence>
<dbReference type="RefSeq" id="WP_071900658.1">
    <property type="nucleotide sequence ID" value="NZ_MPIN01000006.1"/>
</dbReference>
<evidence type="ECO:0008006" key="3">
    <source>
        <dbReference type="Google" id="ProtNLM"/>
    </source>
</evidence>
<evidence type="ECO:0000313" key="2">
    <source>
        <dbReference type="Proteomes" id="UP000182229"/>
    </source>
</evidence>
<dbReference type="PROSITE" id="PS51257">
    <property type="entry name" value="PROKAR_LIPOPROTEIN"/>
    <property type="match status" value="1"/>
</dbReference>
<keyword evidence="2" id="KW-1185">Reference proteome</keyword>
<proteinExistence type="predicted"/>
<dbReference type="Proteomes" id="UP000182229">
    <property type="component" value="Unassembled WGS sequence"/>
</dbReference>
<reference evidence="1 2" key="2">
    <citation type="submission" date="2016-12" db="EMBL/GenBank/DDBJ databases">
        <title>Draft Genome Sequence of Cystobacter ferrugineus Strain Cbfe23.</title>
        <authorList>
            <person name="Akbar S."/>
            <person name="Dowd S.E."/>
            <person name="Stevens D.C."/>
        </authorList>
    </citation>
    <scope>NUCLEOTIDE SEQUENCE [LARGE SCALE GENOMIC DNA]</scope>
    <source>
        <strain evidence="1 2">Cbfe23</strain>
    </source>
</reference>
<accession>A0A1L9B7C6</accession>
<protein>
    <recommendedName>
        <fullName evidence="3">Lipoprotein</fullName>
    </recommendedName>
</protein>
<dbReference type="AlphaFoldDB" id="A0A1L9B7C6"/>
<gene>
    <name evidence="1" type="ORF">BON30_23655</name>
</gene>
<comment type="caution">
    <text evidence="1">The sequence shown here is derived from an EMBL/GenBank/DDBJ whole genome shotgun (WGS) entry which is preliminary data.</text>
</comment>
<dbReference type="EMBL" id="MPIN01000006">
    <property type="protein sequence ID" value="OJH38152.1"/>
    <property type="molecule type" value="Genomic_DNA"/>
</dbReference>
<reference evidence="2" key="1">
    <citation type="submission" date="2016-11" db="EMBL/GenBank/DDBJ databases">
        <authorList>
            <person name="Shukria A."/>
            <person name="Stevens D.C."/>
        </authorList>
    </citation>
    <scope>NUCLEOTIDE SEQUENCE [LARGE SCALE GENOMIC DNA]</scope>
    <source>
        <strain evidence="2">Cbfe23</strain>
    </source>
</reference>
<dbReference type="STRING" id="83449.BON30_23655"/>